<comment type="caution">
    <text evidence="2">The sequence shown here is derived from an EMBL/GenBank/DDBJ whole genome shotgun (WGS) entry which is preliminary data.</text>
</comment>
<dbReference type="Proteomes" id="UP000532440">
    <property type="component" value="Unassembled WGS sequence"/>
</dbReference>
<gene>
    <name evidence="2" type="ORF">HNQ70_000124</name>
</gene>
<evidence type="ECO:0000313" key="2">
    <source>
        <dbReference type="EMBL" id="MBB5270140.1"/>
    </source>
</evidence>
<reference evidence="2 3" key="1">
    <citation type="submission" date="2020-08" db="EMBL/GenBank/DDBJ databases">
        <title>Genomic Encyclopedia of Type Strains, Phase IV (KMG-IV): sequencing the most valuable type-strain genomes for metagenomic binning, comparative biology and taxonomic classification.</title>
        <authorList>
            <person name="Goeker M."/>
        </authorList>
    </citation>
    <scope>NUCLEOTIDE SEQUENCE [LARGE SCALE GENOMIC DNA]</scope>
    <source>
        <strain evidence="2 3">DSM 29781</strain>
    </source>
</reference>
<keyword evidence="1" id="KW-0472">Membrane</keyword>
<name>A0A7W8HDU7_9BURK</name>
<accession>A0A7W8HDU7</accession>
<sequence>MESARRLTVAAFAGLVALGLAWELWLAPLRPGGSMLALKVLPLLLALPAIARGRVRAYQWWSMAILAYLAEGLVRATSDGGASALLAGGEIALSCLAFGAILAFVRAARAAASGTQATPPR</sequence>
<dbReference type="InterPro" id="IPR018643">
    <property type="entry name" value="DUF2069_membrane"/>
</dbReference>
<dbReference type="AlphaFoldDB" id="A0A7W8HDU7"/>
<keyword evidence="1" id="KW-1133">Transmembrane helix</keyword>
<keyword evidence="3" id="KW-1185">Reference proteome</keyword>
<dbReference type="EMBL" id="JACHGB010000001">
    <property type="protein sequence ID" value="MBB5270140.1"/>
    <property type="molecule type" value="Genomic_DNA"/>
</dbReference>
<dbReference type="Pfam" id="PF09842">
    <property type="entry name" value="DUF2069"/>
    <property type="match status" value="1"/>
</dbReference>
<protein>
    <submittedName>
        <fullName evidence="2">Putative membrane protein</fullName>
    </submittedName>
</protein>
<keyword evidence="1" id="KW-0812">Transmembrane</keyword>
<evidence type="ECO:0000313" key="3">
    <source>
        <dbReference type="Proteomes" id="UP000532440"/>
    </source>
</evidence>
<feature type="transmembrane region" description="Helical" evidence="1">
    <location>
        <begin position="82"/>
        <end position="105"/>
    </location>
</feature>
<proteinExistence type="predicted"/>
<organism evidence="2 3">
    <name type="scientific">Quisquiliibacterium transsilvanicum</name>
    <dbReference type="NCBI Taxonomy" id="1549638"/>
    <lineage>
        <taxon>Bacteria</taxon>
        <taxon>Pseudomonadati</taxon>
        <taxon>Pseudomonadota</taxon>
        <taxon>Betaproteobacteria</taxon>
        <taxon>Burkholderiales</taxon>
        <taxon>Burkholderiaceae</taxon>
        <taxon>Quisquiliibacterium</taxon>
    </lineage>
</organism>
<dbReference type="RefSeq" id="WP_183963291.1">
    <property type="nucleotide sequence ID" value="NZ_BAABEW010000003.1"/>
</dbReference>
<evidence type="ECO:0000256" key="1">
    <source>
        <dbReference type="SAM" id="Phobius"/>
    </source>
</evidence>